<dbReference type="Pfam" id="PF01609">
    <property type="entry name" value="DDE_Tnp_1"/>
    <property type="match status" value="1"/>
</dbReference>
<keyword evidence="1" id="KW-0812">Transmembrane</keyword>
<proteinExistence type="predicted"/>
<evidence type="ECO:0000313" key="5">
    <source>
        <dbReference type="Proteomes" id="UP000039865"/>
    </source>
</evidence>
<dbReference type="Proteomes" id="UP000039865">
    <property type="component" value="Unassembled WGS sequence"/>
</dbReference>
<dbReference type="Pfam" id="PF05598">
    <property type="entry name" value="DUF772"/>
    <property type="match status" value="1"/>
</dbReference>
<keyword evidence="5" id="KW-1185">Reference proteome</keyword>
<dbReference type="NCBIfam" id="NF033578">
    <property type="entry name" value="transpos_IS5_1"/>
    <property type="match status" value="1"/>
</dbReference>
<name>A0A078AX70_STYLE</name>
<dbReference type="OrthoDB" id="6392452at2759"/>
<reference evidence="4 5" key="1">
    <citation type="submission" date="2014-06" db="EMBL/GenBank/DDBJ databases">
        <authorList>
            <person name="Swart Estienne"/>
        </authorList>
    </citation>
    <scope>NUCLEOTIDE SEQUENCE [LARGE SCALE GENOMIC DNA]</scope>
    <source>
        <strain evidence="4 5">130c</strain>
    </source>
</reference>
<evidence type="ECO:0000259" key="2">
    <source>
        <dbReference type="Pfam" id="PF01609"/>
    </source>
</evidence>
<dbReference type="PANTHER" id="PTHR33803:SF3">
    <property type="entry name" value="BLL1974 PROTEIN"/>
    <property type="match status" value="1"/>
</dbReference>
<dbReference type="GO" id="GO:0006313">
    <property type="term" value="P:DNA transposition"/>
    <property type="evidence" value="ECO:0007669"/>
    <property type="project" value="InterPro"/>
</dbReference>
<gene>
    <name evidence="4" type="primary">Contig14730.g15686</name>
    <name evidence="4" type="ORF">STYLEM_15764</name>
</gene>
<evidence type="ECO:0000259" key="3">
    <source>
        <dbReference type="Pfam" id="PF05598"/>
    </source>
</evidence>
<dbReference type="AlphaFoldDB" id="A0A078AX70"/>
<feature type="domain" description="Transposase IS4-like" evidence="2">
    <location>
        <begin position="258"/>
        <end position="393"/>
    </location>
</feature>
<dbReference type="GO" id="GO:0004803">
    <property type="term" value="F:transposase activity"/>
    <property type="evidence" value="ECO:0007669"/>
    <property type="project" value="InterPro"/>
</dbReference>
<feature type="domain" description="Transposase InsH N-terminal" evidence="3">
    <location>
        <begin position="2"/>
        <end position="92"/>
    </location>
</feature>
<organism evidence="4 5">
    <name type="scientific">Stylonychia lemnae</name>
    <name type="common">Ciliate</name>
    <dbReference type="NCBI Taxonomy" id="5949"/>
    <lineage>
        <taxon>Eukaryota</taxon>
        <taxon>Sar</taxon>
        <taxon>Alveolata</taxon>
        <taxon>Ciliophora</taxon>
        <taxon>Intramacronucleata</taxon>
        <taxon>Spirotrichea</taxon>
        <taxon>Stichotrichia</taxon>
        <taxon>Sporadotrichida</taxon>
        <taxon>Oxytrichidae</taxon>
        <taxon>Stylonychinae</taxon>
        <taxon>Stylonychia</taxon>
    </lineage>
</organism>
<evidence type="ECO:0000256" key="1">
    <source>
        <dbReference type="SAM" id="Phobius"/>
    </source>
</evidence>
<dbReference type="InterPro" id="IPR002559">
    <property type="entry name" value="Transposase_11"/>
</dbReference>
<dbReference type="PANTHER" id="PTHR33803">
    <property type="entry name" value="IS1478 TRANSPOSASE"/>
    <property type="match status" value="1"/>
</dbReference>
<protein>
    <submittedName>
        <fullName evidence="4">Transposase is4 family protein</fullName>
    </submittedName>
</protein>
<dbReference type="InterPro" id="IPR047710">
    <property type="entry name" value="Transpos_IS5-like"/>
</dbReference>
<sequence>MKHSLVQLADKFNWTKIDELCSAKFCKNNGRTALPSRMVVGLLLLKQMNDLSDEEVCAKFIENPYFQYFCGNKYFEHKIGLTSESLTNWRKRLGNEIFQQILVETIALGLAEEVISPKELSEVISDTTVQEKNITYPTDGKLLCKALEQVVELGLACGVKFRQTYKRTAPRLKNNAARLSHARKPAQAKRETKRLRTLLGRVIRESERQIENLKNVSQGLLQQFKDKIIVAKQVFEQKRDSKDKIYSIHEPEVSCIAKGKAHKKYEFGSKVGIVSTIKNSFILAVDSFSGNPYDGKTLSDLLIQTELNTGENITTVVLDKGYRGCKKAHPEIKVMLSGDRNLSPSEKKKLKQRSKIEPTIGLMKSKCRMDLNRLKGSIGDKLNATLAAVAYNLRMILRVIFYFIIYCLFLQNIQRNYQLVKTNWQKLGVVQHRLIKQLWQSLKLAFY</sequence>
<dbReference type="GO" id="GO:0003677">
    <property type="term" value="F:DNA binding"/>
    <property type="evidence" value="ECO:0007669"/>
    <property type="project" value="InterPro"/>
</dbReference>
<dbReference type="InParanoid" id="A0A078AX70"/>
<dbReference type="EMBL" id="CCKQ01014869">
    <property type="protein sequence ID" value="CDW86666.1"/>
    <property type="molecule type" value="Genomic_DNA"/>
</dbReference>
<keyword evidence="1" id="KW-1133">Transmembrane helix</keyword>
<feature type="transmembrane region" description="Helical" evidence="1">
    <location>
        <begin position="395"/>
        <end position="413"/>
    </location>
</feature>
<accession>A0A078AX70</accession>
<evidence type="ECO:0000313" key="4">
    <source>
        <dbReference type="EMBL" id="CDW86666.1"/>
    </source>
</evidence>
<keyword evidence="1" id="KW-0472">Membrane</keyword>
<dbReference type="InterPro" id="IPR008490">
    <property type="entry name" value="Transposase_InsH_N"/>
</dbReference>